<dbReference type="SUPFAM" id="SSF56672">
    <property type="entry name" value="DNA/RNA polymerases"/>
    <property type="match status" value="1"/>
</dbReference>
<comment type="caution">
    <text evidence="2">The sequence shown here is derived from an EMBL/GenBank/DDBJ whole genome shotgun (WGS) entry which is preliminary data.</text>
</comment>
<evidence type="ECO:0008006" key="4">
    <source>
        <dbReference type="Google" id="ProtNLM"/>
    </source>
</evidence>
<proteinExistence type="predicted"/>
<reference evidence="2" key="1">
    <citation type="submission" date="2019-12" db="EMBL/GenBank/DDBJ databases">
        <authorList>
            <person name="Scholes J."/>
        </authorList>
    </citation>
    <scope>NUCLEOTIDE SEQUENCE</scope>
</reference>
<evidence type="ECO:0000256" key="1">
    <source>
        <dbReference type="SAM" id="MobiDB-lite"/>
    </source>
</evidence>
<protein>
    <recommendedName>
        <fullName evidence="4">Reverse transcriptase domain-containing protein</fullName>
    </recommendedName>
</protein>
<name>A0A9N7MI62_STRHE</name>
<dbReference type="Proteomes" id="UP001153555">
    <property type="component" value="Unassembled WGS sequence"/>
</dbReference>
<dbReference type="OrthoDB" id="1735624at2759"/>
<dbReference type="Gene3D" id="3.10.10.10">
    <property type="entry name" value="HIV Type 1 Reverse Transcriptase, subunit A, domain 1"/>
    <property type="match status" value="1"/>
</dbReference>
<gene>
    <name evidence="2" type="ORF">SHERM_09965</name>
</gene>
<feature type="non-terminal residue" evidence="2">
    <location>
        <position position="1"/>
    </location>
</feature>
<feature type="region of interest" description="Disordered" evidence="1">
    <location>
        <begin position="1"/>
        <end position="30"/>
    </location>
</feature>
<keyword evidence="3" id="KW-1185">Reference proteome</keyword>
<organism evidence="2 3">
    <name type="scientific">Striga hermonthica</name>
    <name type="common">Purple witchweed</name>
    <name type="synonym">Buchnera hermonthica</name>
    <dbReference type="NCBI Taxonomy" id="68872"/>
    <lineage>
        <taxon>Eukaryota</taxon>
        <taxon>Viridiplantae</taxon>
        <taxon>Streptophyta</taxon>
        <taxon>Embryophyta</taxon>
        <taxon>Tracheophyta</taxon>
        <taxon>Spermatophyta</taxon>
        <taxon>Magnoliopsida</taxon>
        <taxon>eudicotyledons</taxon>
        <taxon>Gunneridae</taxon>
        <taxon>Pentapetalae</taxon>
        <taxon>asterids</taxon>
        <taxon>lamiids</taxon>
        <taxon>Lamiales</taxon>
        <taxon>Orobanchaceae</taxon>
        <taxon>Buchnereae</taxon>
        <taxon>Striga</taxon>
    </lineage>
</organism>
<sequence>EPIEEKDELDPLDQFKGKKPERAEPSKDTKTIYLDEPACTKSLRIGRNMGEPIRSRLITFLIENADVFAWTHEDMVGIDPDLACHSLRVDRTVKPIVQKRRKLGPERQRALEGEVIKLIDNRFVREAKYPVWVSNPVLVKKNSGT</sequence>
<evidence type="ECO:0000313" key="2">
    <source>
        <dbReference type="EMBL" id="CAA0807098.1"/>
    </source>
</evidence>
<dbReference type="EMBL" id="CACSLK010000984">
    <property type="protein sequence ID" value="CAA0807098.1"/>
    <property type="molecule type" value="Genomic_DNA"/>
</dbReference>
<feature type="non-terminal residue" evidence="2">
    <location>
        <position position="145"/>
    </location>
</feature>
<dbReference type="AlphaFoldDB" id="A0A9N7MI62"/>
<accession>A0A9N7MI62</accession>
<evidence type="ECO:0000313" key="3">
    <source>
        <dbReference type="Proteomes" id="UP001153555"/>
    </source>
</evidence>
<dbReference type="InterPro" id="IPR043502">
    <property type="entry name" value="DNA/RNA_pol_sf"/>
</dbReference>
<feature type="compositionally biased region" description="Acidic residues" evidence="1">
    <location>
        <begin position="1"/>
        <end position="11"/>
    </location>
</feature>
<feature type="compositionally biased region" description="Basic and acidic residues" evidence="1">
    <location>
        <begin position="13"/>
        <end position="30"/>
    </location>
</feature>